<feature type="transmembrane region" description="Helical" evidence="1">
    <location>
        <begin position="213"/>
        <end position="232"/>
    </location>
</feature>
<proteinExistence type="predicted"/>
<evidence type="ECO:0000313" key="2">
    <source>
        <dbReference type="EMBL" id="ANJ26622.1"/>
    </source>
</evidence>
<reference evidence="3" key="2">
    <citation type="submission" date="2016-01" db="EMBL/GenBank/DDBJ databases">
        <title>Complete genome sequence of Agromyces aureus AR33T and comparison with related organisms.</title>
        <authorList>
            <person name="Corretto E."/>
            <person name="Antonielli L."/>
            <person name="Sessitsch A."/>
            <person name="Brader G."/>
        </authorList>
    </citation>
    <scope>NUCLEOTIDE SEQUENCE [LARGE SCALE GENOMIC DNA]</scope>
    <source>
        <strain evidence="3">AR33</strain>
    </source>
</reference>
<reference evidence="2 3" key="1">
    <citation type="journal article" date="2016" name="Int. J. Syst. Evol. Microbiol.">
        <title>Agromyces aureus sp. nov., isolated from the rhizosphere of Salix caprea L. grown in a heavy-metal-contaminated soil.</title>
        <authorList>
            <person name="Corretto E."/>
            <person name="Antonielli L."/>
            <person name="Sessitsch A."/>
            <person name="Compant S."/>
            <person name="Gorfer M."/>
            <person name="Kuffner M."/>
            <person name="Brader G."/>
        </authorList>
    </citation>
    <scope>NUCLEOTIDE SEQUENCE [LARGE SCALE GENOMIC DNA]</scope>
    <source>
        <strain evidence="2 3">AR33</strain>
    </source>
</reference>
<dbReference type="Proteomes" id="UP000078437">
    <property type="component" value="Chromosome"/>
</dbReference>
<feature type="transmembrane region" description="Helical" evidence="1">
    <location>
        <begin position="186"/>
        <end position="207"/>
    </location>
</feature>
<evidence type="ECO:0000256" key="1">
    <source>
        <dbReference type="SAM" id="Phobius"/>
    </source>
</evidence>
<keyword evidence="1" id="KW-0812">Transmembrane</keyword>
<feature type="transmembrane region" description="Helical" evidence="1">
    <location>
        <begin position="293"/>
        <end position="315"/>
    </location>
</feature>
<dbReference type="RefSeq" id="WP_067875212.1">
    <property type="nucleotide sequence ID" value="NZ_CP013979.1"/>
</dbReference>
<keyword evidence="3" id="KW-1185">Reference proteome</keyword>
<keyword evidence="1" id="KW-0472">Membrane</keyword>
<feature type="transmembrane region" description="Helical" evidence="1">
    <location>
        <begin position="145"/>
        <end position="166"/>
    </location>
</feature>
<dbReference type="OrthoDB" id="3377884at2"/>
<accession>A0A191WEH1</accession>
<gene>
    <name evidence="2" type="ORF">ATC03_07750</name>
</gene>
<feature type="transmembrane region" description="Helical" evidence="1">
    <location>
        <begin position="119"/>
        <end position="139"/>
    </location>
</feature>
<dbReference type="AlphaFoldDB" id="A0A191WEH1"/>
<dbReference type="InterPro" id="IPR047928">
    <property type="entry name" value="Perm_prefix_1"/>
</dbReference>
<protein>
    <submittedName>
        <fullName evidence="2">Uncharacterized protein</fullName>
    </submittedName>
</protein>
<dbReference type="EMBL" id="CP013979">
    <property type="protein sequence ID" value="ANJ26622.1"/>
    <property type="molecule type" value="Genomic_DNA"/>
</dbReference>
<feature type="transmembrane region" description="Helical" evidence="1">
    <location>
        <begin position="268"/>
        <end position="287"/>
    </location>
</feature>
<dbReference type="NCBIfam" id="NF038403">
    <property type="entry name" value="perm_prefix_1"/>
    <property type="match status" value="1"/>
</dbReference>
<sequence length="323" mass="33604">MTDHRSSGGDLHRLLDEAFVDIEVTPEIQDLKEEIRGNLLARMGELEASGLSQPDAARRAIAELGDVRELVDLDTDDRRADAARGPVAAGSAARGAAASRTESAAAAAIRNHVRPNPAFVVRTVVLSIIGGAALVLLVLGLTPLLAFGAGVPVALAAVFGLALGAVTADALSQETTTNHRMPAGRAIGYGAATGLLLAGLAFTPVVIVHLDLAWLVLAGAAVIGSIGALSYLGATQTNRHKPWVVQQHRQAATIGDRFEKDPAAGARFGIYTAVIWTVAFVAIPIIGFTAGWVWAPLAFVGGFVVMMLVLARMLFGAKAEKTD</sequence>
<dbReference type="STRING" id="453304.ATC03_07750"/>
<dbReference type="KEGG" id="agy:ATC03_07750"/>
<organism evidence="2 3">
    <name type="scientific">Agromyces aureus</name>
    <dbReference type="NCBI Taxonomy" id="453304"/>
    <lineage>
        <taxon>Bacteria</taxon>
        <taxon>Bacillati</taxon>
        <taxon>Actinomycetota</taxon>
        <taxon>Actinomycetes</taxon>
        <taxon>Micrococcales</taxon>
        <taxon>Microbacteriaceae</taxon>
        <taxon>Agromyces</taxon>
    </lineage>
</organism>
<name>A0A191WEH1_9MICO</name>
<keyword evidence="1" id="KW-1133">Transmembrane helix</keyword>
<evidence type="ECO:0000313" key="3">
    <source>
        <dbReference type="Proteomes" id="UP000078437"/>
    </source>
</evidence>